<evidence type="ECO:0000256" key="10">
    <source>
        <dbReference type="SAM" id="Phobius"/>
    </source>
</evidence>
<evidence type="ECO:0000256" key="1">
    <source>
        <dbReference type="ARBA" id="ARBA00004477"/>
    </source>
</evidence>
<feature type="transmembrane region" description="Helical" evidence="10">
    <location>
        <begin position="113"/>
        <end position="133"/>
    </location>
</feature>
<feature type="transmembrane region" description="Helical" evidence="10">
    <location>
        <begin position="307"/>
        <end position="327"/>
    </location>
</feature>
<comment type="pathway">
    <text evidence="2">Glycolipid biosynthesis; glycosylphosphatidylinositol-anchor biosynthesis.</text>
</comment>
<dbReference type="GO" id="GO:0006506">
    <property type="term" value="P:GPI anchor biosynthetic process"/>
    <property type="evidence" value="ECO:0007669"/>
    <property type="project" value="UniProtKB-UniPathway"/>
</dbReference>
<gene>
    <name evidence="11" type="ORF">JDP02_08745</name>
</gene>
<feature type="transmembrane region" description="Helical" evidence="10">
    <location>
        <begin position="280"/>
        <end position="300"/>
    </location>
</feature>
<evidence type="ECO:0000256" key="7">
    <source>
        <dbReference type="ARBA" id="ARBA00022824"/>
    </source>
</evidence>
<evidence type="ECO:0000256" key="6">
    <source>
        <dbReference type="ARBA" id="ARBA00022692"/>
    </source>
</evidence>
<comment type="subcellular location">
    <subcellularLocation>
        <location evidence="1">Endoplasmic reticulum membrane</location>
        <topology evidence="1">Multi-pass membrane protein</topology>
    </subcellularLocation>
</comment>
<evidence type="ECO:0008006" key="13">
    <source>
        <dbReference type="Google" id="ProtNLM"/>
    </source>
</evidence>
<sequence>MPFVSTARHAAPTSPSLLRSLWAPAALVALIGAALRVGVLAAVAAVQDDKLWGLLNKWDAKHYVEIARGGYFGADISTDGPVHETTMAFFPGFPFLVRAVSGILGTGEAGTAIALNVLFSIALAAGVMALAAQMGMGKWAQVLSAVVVTSAPMSIVFSMPYTEALFGALAIWAVVALVGERWWAAAAYIFVAGLVRLTAVDLVAVFGLMVLLRARKDWRAWAAVAFSVVPLVGYLWWSSSHLKDVGGYFGIQKEHWNSGFDGGKATAIWLWETLTGATNGGYLLSAGVMIAAPVCLVLAWRRLPLAAWLFSAVLMANVLLSDGIMHSRPRLLLPAVIVLLPWVKKGASASVAVIAWALFGAWFSAYMLGVFEWAI</sequence>
<keyword evidence="3" id="KW-0337">GPI-anchor biosynthesis</keyword>
<keyword evidence="4" id="KW-0328">Glycosyltransferase</keyword>
<dbReference type="EMBL" id="JAEHFL010000012">
    <property type="protein sequence ID" value="MBK3428591.1"/>
    <property type="molecule type" value="Genomic_DNA"/>
</dbReference>
<name>A0A8I1HRK7_9CORY</name>
<feature type="transmembrane region" description="Helical" evidence="10">
    <location>
        <begin position="218"/>
        <end position="237"/>
    </location>
</feature>
<feature type="transmembrane region" description="Helical" evidence="10">
    <location>
        <begin position="21"/>
        <end position="46"/>
    </location>
</feature>
<keyword evidence="9 10" id="KW-0472">Membrane</keyword>
<keyword evidence="6 10" id="KW-0812">Transmembrane</keyword>
<dbReference type="GO" id="GO:0000009">
    <property type="term" value="F:alpha-1,6-mannosyltransferase activity"/>
    <property type="evidence" value="ECO:0007669"/>
    <property type="project" value="InterPro"/>
</dbReference>
<feature type="transmembrane region" description="Helical" evidence="10">
    <location>
        <begin position="139"/>
        <end position="157"/>
    </location>
</feature>
<dbReference type="RefSeq" id="WP_200436066.1">
    <property type="nucleotide sequence ID" value="NZ_CP175791.1"/>
</dbReference>
<proteinExistence type="predicted"/>
<feature type="transmembrane region" description="Helical" evidence="10">
    <location>
        <begin position="87"/>
        <end position="106"/>
    </location>
</feature>
<evidence type="ECO:0000313" key="12">
    <source>
        <dbReference type="Proteomes" id="UP000603369"/>
    </source>
</evidence>
<dbReference type="GO" id="GO:0004376">
    <property type="term" value="F:GPI mannosyltransferase activity"/>
    <property type="evidence" value="ECO:0007669"/>
    <property type="project" value="InterPro"/>
</dbReference>
<evidence type="ECO:0000256" key="4">
    <source>
        <dbReference type="ARBA" id="ARBA00022676"/>
    </source>
</evidence>
<dbReference type="AlphaFoldDB" id="A0A8I1HRK7"/>
<dbReference type="PANTHER" id="PTHR12468:SF2">
    <property type="entry name" value="GPI MANNOSYLTRANSFERASE 2"/>
    <property type="match status" value="1"/>
</dbReference>
<feature type="transmembrane region" description="Helical" evidence="10">
    <location>
        <begin position="164"/>
        <end position="183"/>
    </location>
</feature>
<dbReference type="UniPathway" id="UPA00196"/>
<evidence type="ECO:0000256" key="8">
    <source>
        <dbReference type="ARBA" id="ARBA00022989"/>
    </source>
</evidence>
<protein>
    <recommendedName>
        <fullName evidence="13">GPI mannosyltransferase 2</fullName>
    </recommendedName>
</protein>
<reference evidence="11 12" key="1">
    <citation type="submission" date="2020-12" db="EMBL/GenBank/DDBJ databases">
        <title>Draft genome sequence of the commensal strain Corynebacterium tuberculostearicum MFP09/CIP 102622 isolated from human skin.</title>
        <authorList>
            <person name="Boukerb A.M."/>
            <person name="Janvier X."/>
            <person name="Feuilloley M.G.J."/>
            <person name="Groboillot A."/>
        </authorList>
    </citation>
    <scope>NUCLEOTIDE SEQUENCE [LARGE SCALE GENOMIC DNA]</scope>
    <source>
        <strain evidence="11 12">CIP 102622</strain>
    </source>
</reference>
<keyword evidence="12" id="KW-1185">Reference proteome</keyword>
<comment type="caution">
    <text evidence="11">The sequence shown here is derived from an EMBL/GenBank/DDBJ whole genome shotgun (WGS) entry which is preliminary data.</text>
</comment>
<evidence type="ECO:0000256" key="3">
    <source>
        <dbReference type="ARBA" id="ARBA00022502"/>
    </source>
</evidence>
<feature type="transmembrane region" description="Helical" evidence="10">
    <location>
        <begin position="347"/>
        <end position="371"/>
    </location>
</feature>
<accession>A0A8I1HRK7</accession>
<evidence type="ECO:0000256" key="2">
    <source>
        <dbReference type="ARBA" id="ARBA00004687"/>
    </source>
</evidence>
<dbReference type="InterPro" id="IPR007315">
    <property type="entry name" value="PIG-V/Gpi18"/>
</dbReference>
<keyword evidence="5" id="KW-0808">Transferase</keyword>
<dbReference type="Pfam" id="PF04188">
    <property type="entry name" value="Mannosyl_trans2"/>
    <property type="match status" value="1"/>
</dbReference>
<evidence type="ECO:0000256" key="5">
    <source>
        <dbReference type="ARBA" id="ARBA00022679"/>
    </source>
</evidence>
<keyword evidence="7" id="KW-0256">Endoplasmic reticulum</keyword>
<organism evidence="11 12">
    <name type="scientific">Corynebacterium tuberculostearicum</name>
    <dbReference type="NCBI Taxonomy" id="38304"/>
    <lineage>
        <taxon>Bacteria</taxon>
        <taxon>Bacillati</taxon>
        <taxon>Actinomycetota</taxon>
        <taxon>Actinomycetes</taxon>
        <taxon>Mycobacteriales</taxon>
        <taxon>Corynebacteriaceae</taxon>
        <taxon>Corynebacterium</taxon>
    </lineage>
</organism>
<dbReference type="Proteomes" id="UP000603369">
    <property type="component" value="Unassembled WGS sequence"/>
</dbReference>
<feature type="transmembrane region" description="Helical" evidence="10">
    <location>
        <begin position="189"/>
        <end position="211"/>
    </location>
</feature>
<keyword evidence="8 10" id="KW-1133">Transmembrane helix</keyword>
<evidence type="ECO:0000256" key="9">
    <source>
        <dbReference type="ARBA" id="ARBA00023136"/>
    </source>
</evidence>
<dbReference type="PANTHER" id="PTHR12468">
    <property type="entry name" value="GPI MANNOSYLTRANSFERASE 2"/>
    <property type="match status" value="1"/>
</dbReference>
<evidence type="ECO:0000313" key="11">
    <source>
        <dbReference type="EMBL" id="MBK3428591.1"/>
    </source>
</evidence>
<dbReference type="GO" id="GO:0016020">
    <property type="term" value="C:membrane"/>
    <property type="evidence" value="ECO:0007669"/>
    <property type="project" value="GOC"/>
</dbReference>